<evidence type="ECO:0000259" key="5">
    <source>
        <dbReference type="PROSITE" id="PS51123"/>
    </source>
</evidence>
<reference evidence="6" key="1">
    <citation type="journal article" date="2020" name="mSystems">
        <title>Genome- and Community-Level Interaction Insights into Carbon Utilization and Element Cycling Functions of Hydrothermarchaeota in Hydrothermal Sediment.</title>
        <authorList>
            <person name="Zhou Z."/>
            <person name="Liu Y."/>
            <person name="Xu W."/>
            <person name="Pan J."/>
            <person name="Luo Z.H."/>
            <person name="Li M."/>
        </authorList>
    </citation>
    <scope>NUCLEOTIDE SEQUENCE [LARGE SCALE GENOMIC DNA]</scope>
    <source>
        <strain evidence="6">SpSt-503</strain>
    </source>
</reference>
<comment type="caution">
    <text evidence="6">The sequence shown here is derived from an EMBL/GenBank/DDBJ whole genome shotgun (WGS) entry which is preliminary data.</text>
</comment>
<dbReference type="InterPro" id="IPR006664">
    <property type="entry name" value="OMP_bac"/>
</dbReference>
<evidence type="ECO:0000256" key="4">
    <source>
        <dbReference type="PROSITE-ProRule" id="PRU00473"/>
    </source>
</evidence>
<evidence type="ECO:0000256" key="3">
    <source>
        <dbReference type="ARBA" id="ARBA00023237"/>
    </source>
</evidence>
<accession>A0A7C3EEY9</accession>
<evidence type="ECO:0000256" key="2">
    <source>
        <dbReference type="ARBA" id="ARBA00023136"/>
    </source>
</evidence>
<sequence>MNKKYIAGVLGLFVCLAGSLWAEQFRFSYTEGDKYRFLSTVQEDVYINRILSHQAEILNRIAVTVTSVSNGVGRHEAVFQTSERSVGLGSSRTFQWSQEYNSVFDRDPFGKYTIDRAYYMPVVRNVPLFPDRDVQVGESWSFPGEEVHDFRASFGIKEPYRIPFTATYTYLGLKSYNGTEYPAISISYRIFEEPKWVSGNLWPTRIMGASDQIVYWNRELGQPAAYTEQFRIILELSNGSTVEYRGSGKADIIEVKPMNREAVAQDIAKDITKLGIQNTTVRVVPEGVTINLENIQFQADSSILVPSEKAKLDQIAEILKRYPDRDILIGGHTALAGTAEGRQKLSEERAGAVAEYLISRGARQPTQVVVRGYGAEKPLADNSTETGRQKNRRVEITILEN</sequence>
<dbReference type="InterPro" id="IPR006665">
    <property type="entry name" value="OmpA-like"/>
</dbReference>
<dbReference type="PRINTS" id="PR01021">
    <property type="entry name" value="OMPADOMAIN"/>
</dbReference>
<feature type="domain" description="OmpA-like" evidence="5">
    <location>
        <begin position="284"/>
        <end position="401"/>
    </location>
</feature>
<keyword evidence="2 4" id="KW-0472">Membrane</keyword>
<dbReference type="InterPro" id="IPR036737">
    <property type="entry name" value="OmpA-like_sf"/>
</dbReference>
<organism evidence="6">
    <name type="scientific">Gracilinema caldarium</name>
    <dbReference type="NCBI Taxonomy" id="215591"/>
    <lineage>
        <taxon>Bacteria</taxon>
        <taxon>Pseudomonadati</taxon>
        <taxon>Spirochaetota</taxon>
        <taxon>Spirochaetia</taxon>
        <taxon>Spirochaetales</taxon>
        <taxon>Breznakiellaceae</taxon>
        <taxon>Gracilinema</taxon>
    </lineage>
</organism>
<comment type="subcellular location">
    <subcellularLocation>
        <location evidence="1">Cell outer membrane</location>
    </subcellularLocation>
</comment>
<gene>
    <name evidence="6" type="ORF">ENS59_13780</name>
</gene>
<keyword evidence="3" id="KW-0998">Cell outer membrane</keyword>
<dbReference type="PANTHER" id="PTHR30329:SF21">
    <property type="entry name" value="LIPOPROTEIN YIAD-RELATED"/>
    <property type="match status" value="1"/>
</dbReference>
<evidence type="ECO:0000313" key="6">
    <source>
        <dbReference type="EMBL" id="HFH30554.1"/>
    </source>
</evidence>
<proteinExistence type="predicted"/>
<dbReference type="InterPro" id="IPR050330">
    <property type="entry name" value="Bact_OuterMem_StrucFunc"/>
</dbReference>
<name>A0A7C3EEY9_9SPIR</name>
<dbReference type="PANTHER" id="PTHR30329">
    <property type="entry name" value="STATOR ELEMENT OF FLAGELLAR MOTOR COMPLEX"/>
    <property type="match status" value="1"/>
</dbReference>
<dbReference type="PROSITE" id="PS51123">
    <property type="entry name" value="OMPA_2"/>
    <property type="match status" value="1"/>
</dbReference>
<dbReference type="EMBL" id="DSVL01000424">
    <property type="protein sequence ID" value="HFH30554.1"/>
    <property type="molecule type" value="Genomic_DNA"/>
</dbReference>
<dbReference type="GO" id="GO:0009279">
    <property type="term" value="C:cell outer membrane"/>
    <property type="evidence" value="ECO:0007669"/>
    <property type="project" value="UniProtKB-SubCell"/>
</dbReference>
<dbReference type="Gene3D" id="3.30.1330.60">
    <property type="entry name" value="OmpA-like domain"/>
    <property type="match status" value="1"/>
</dbReference>
<protein>
    <submittedName>
        <fullName evidence="6">OmpA family protein</fullName>
    </submittedName>
</protein>
<dbReference type="SUPFAM" id="SSF103088">
    <property type="entry name" value="OmpA-like"/>
    <property type="match status" value="1"/>
</dbReference>
<dbReference type="Pfam" id="PF00691">
    <property type="entry name" value="OmpA"/>
    <property type="match status" value="1"/>
</dbReference>
<dbReference type="CDD" id="cd07185">
    <property type="entry name" value="OmpA_C-like"/>
    <property type="match status" value="1"/>
</dbReference>
<evidence type="ECO:0000256" key="1">
    <source>
        <dbReference type="ARBA" id="ARBA00004442"/>
    </source>
</evidence>
<dbReference type="AlphaFoldDB" id="A0A7C3EEY9"/>